<dbReference type="SUPFAM" id="SSF54427">
    <property type="entry name" value="NTF2-like"/>
    <property type="match status" value="1"/>
</dbReference>
<evidence type="ECO:0000313" key="2">
    <source>
        <dbReference type="Proteomes" id="UP000179441"/>
    </source>
</evidence>
<name>A0A1S1M1K2_MYCCH</name>
<sequence length="138" mass="15589">MGTAQIREFVDRWFSLLSAHAPVGELTACLAATGLEMIFPERTLRSIDDFTSWYAAVGEAFADQDHDVERIEIQHRPDENLYRLGVSVVWRATNVADGKLIAQRATQAWVLQYDKASGEPRIQKYYVVKLIDLETGTS</sequence>
<reference evidence="1 2" key="1">
    <citation type="submission" date="2016-10" db="EMBL/GenBank/DDBJ databases">
        <title>Evaluation of Human, Veterinary and Environmental Mycobacterium chelonae Isolates by Core Genome Phylogenomic Analysis, Targeted Gene Comparison, and Anti-microbial Susceptibility Patterns: A Tale of Mistaken Identities.</title>
        <authorList>
            <person name="Fogelson S.B."/>
            <person name="Camus A.C."/>
            <person name="Lorenz W."/>
            <person name="Vasireddy R."/>
            <person name="Vasireddy S."/>
            <person name="Smith T."/>
            <person name="Brown-Elliott B.A."/>
            <person name="Wallace R.J.Jr."/>
            <person name="Hasan N.A."/>
            <person name="Reischl U."/>
            <person name="Sanchez S."/>
        </authorList>
    </citation>
    <scope>NUCLEOTIDE SEQUENCE [LARGE SCALE GENOMIC DNA]</scope>
    <source>
        <strain evidence="1 2">15518</strain>
    </source>
</reference>
<dbReference type="InterPro" id="IPR032710">
    <property type="entry name" value="NTF2-like_dom_sf"/>
</dbReference>
<proteinExistence type="predicted"/>
<evidence type="ECO:0008006" key="3">
    <source>
        <dbReference type="Google" id="ProtNLM"/>
    </source>
</evidence>
<comment type="caution">
    <text evidence="1">The sequence shown here is derived from an EMBL/GenBank/DDBJ whole genome shotgun (WGS) entry which is preliminary data.</text>
</comment>
<dbReference type="EMBL" id="MLIS01000003">
    <property type="protein sequence ID" value="OHU76423.1"/>
    <property type="molecule type" value="Genomic_DNA"/>
</dbReference>
<dbReference type="Proteomes" id="UP000179441">
    <property type="component" value="Unassembled WGS sequence"/>
</dbReference>
<protein>
    <recommendedName>
        <fullName evidence="3">SnoaL-like domain-containing protein</fullName>
    </recommendedName>
</protein>
<keyword evidence="2" id="KW-1185">Reference proteome</keyword>
<organism evidence="1 2">
    <name type="scientific">Mycobacteroides chelonae</name>
    <name type="common">Mycobacterium chelonae</name>
    <dbReference type="NCBI Taxonomy" id="1774"/>
    <lineage>
        <taxon>Bacteria</taxon>
        <taxon>Bacillati</taxon>
        <taxon>Actinomycetota</taxon>
        <taxon>Actinomycetes</taxon>
        <taxon>Mycobacteriales</taxon>
        <taxon>Mycobacteriaceae</taxon>
        <taxon>Mycobacteroides</taxon>
    </lineage>
</organism>
<dbReference type="RefSeq" id="WP_070931211.1">
    <property type="nucleotide sequence ID" value="NZ_CP050145.1"/>
</dbReference>
<accession>A0A1S1M1K2</accession>
<gene>
    <name evidence="1" type="ORF">BKG84_24305</name>
</gene>
<dbReference type="AlphaFoldDB" id="A0A1S1M1K2"/>
<evidence type="ECO:0000313" key="1">
    <source>
        <dbReference type="EMBL" id="OHU76423.1"/>
    </source>
</evidence>